<evidence type="ECO:0000313" key="2">
    <source>
        <dbReference type="EMBL" id="MBC8430679.1"/>
    </source>
</evidence>
<dbReference type="InterPro" id="IPR009207">
    <property type="entry name" value="SET7_MeTrfase"/>
</dbReference>
<dbReference type="Gene3D" id="2.170.270.10">
    <property type="entry name" value="SET domain"/>
    <property type="match status" value="1"/>
</dbReference>
<evidence type="ECO:0000313" key="3">
    <source>
        <dbReference type="Proteomes" id="UP000605201"/>
    </source>
</evidence>
<name>A0A8J6NQL2_9BACT</name>
<dbReference type="InterPro" id="IPR001214">
    <property type="entry name" value="SET_dom"/>
</dbReference>
<feature type="domain" description="SET" evidence="1">
    <location>
        <begin position="5"/>
        <end position="124"/>
    </location>
</feature>
<accession>A0A8J6NQL2</accession>
<dbReference type="Proteomes" id="UP000605201">
    <property type="component" value="Unassembled WGS sequence"/>
</dbReference>
<evidence type="ECO:0000259" key="1">
    <source>
        <dbReference type="PROSITE" id="PS50280"/>
    </source>
</evidence>
<organism evidence="2 3">
    <name type="scientific">Candidatus Desulfatibia vada</name>
    <dbReference type="NCBI Taxonomy" id="2841696"/>
    <lineage>
        <taxon>Bacteria</taxon>
        <taxon>Pseudomonadati</taxon>
        <taxon>Thermodesulfobacteriota</taxon>
        <taxon>Desulfobacteria</taxon>
        <taxon>Desulfobacterales</taxon>
        <taxon>Desulfobacterales incertae sedis</taxon>
        <taxon>Candidatus Desulfatibia</taxon>
    </lineage>
</organism>
<reference evidence="2 3" key="1">
    <citation type="submission" date="2020-08" db="EMBL/GenBank/DDBJ databases">
        <title>Bridging the membrane lipid divide: bacteria of the FCB group superphylum have the potential to synthesize archaeal ether lipids.</title>
        <authorList>
            <person name="Villanueva L."/>
            <person name="Von Meijenfeldt F.A.B."/>
            <person name="Westbye A.B."/>
            <person name="Yadav S."/>
            <person name="Hopmans E.C."/>
            <person name="Dutilh B.E."/>
            <person name="Sinninghe Damste J.S."/>
        </authorList>
    </citation>
    <scope>NUCLEOTIDE SEQUENCE [LARGE SCALE GENOMIC DNA]</scope>
    <source>
        <strain evidence="2">NIOZ-UU17</strain>
    </source>
</reference>
<protein>
    <submittedName>
        <fullName evidence="2">SET domain-containing protein-lysine N-methyltransferase</fullName>
    </submittedName>
</protein>
<dbReference type="AlphaFoldDB" id="A0A8J6NQL2"/>
<dbReference type="PROSITE" id="PS50280">
    <property type="entry name" value="SET"/>
    <property type="match status" value="1"/>
</dbReference>
<dbReference type="InterPro" id="IPR046341">
    <property type="entry name" value="SET_dom_sf"/>
</dbReference>
<comment type="caution">
    <text evidence="2">The sequence shown here is derived from an EMBL/GenBank/DDBJ whole genome shotgun (WGS) entry which is preliminary data.</text>
</comment>
<dbReference type="PIRSF" id="PIRSF022536">
    <property type="entry name" value="A612L_SET"/>
    <property type="match status" value="1"/>
</dbReference>
<sequence length="139" mass="16161">MTKNSSQQLFRHPALVAAPSKFGHGVFTTEYIPADTTLEECHHLRIREEDCSGIIDDYVYALDQEHNDLEDESEYYSLPLGWGSIFNHADEHNTEYWHDTERDLIVFHTIKDVSAGEQLFINYGKAWWETRELTPDNGK</sequence>
<dbReference type="GO" id="GO:0062122">
    <property type="term" value="F:histone H3K37 methyltransferase activity"/>
    <property type="evidence" value="ECO:0007669"/>
    <property type="project" value="InterPro"/>
</dbReference>
<dbReference type="SUPFAM" id="SSF82199">
    <property type="entry name" value="SET domain"/>
    <property type="match status" value="1"/>
</dbReference>
<dbReference type="Pfam" id="PF00856">
    <property type="entry name" value="SET"/>
    <property type="match status" value="1"/>
</dbReference>
<dbReference type="SMART" id="SM00317">
    <property type="entry name" value="SET"/>
    <property type="match status" value="1"/>
</dbReference>
<proteinExistence type="predicted"/>
<dbReference type="EMBL" id="JACNIG010000069">
    <property type="protein sequence ID" value="MBC8430679.1"/>
    <property type="molecule type" value="Genomic_DNA"/>
</dbReference>
<gene>
    <name evidence="2" type="ORF">H8D96_02045</name>
</gene>